<evidence type="ECO:0000313" key="6">
    <source>
        <dbReference type="Proteomes" id="UP000236290"/>
    </source>
</evidence>
<reference evidence="5 6" key="1">
    <citation type="submission" date="2017-02" db="EMBL/GenBank/DDBJ databases">
        <title>Genomes of Trichoderma spp. with biocontrol activity.</title>
        <authorList>
            <person name="Gardiner D."/>
            <person name="Kazan K."/>
            <person name="Vos C."/>
            <person name="Harvey P."/>
        </authorList>
    </citation>
    <scope>NUCLEOTIDE SEQUENCE [LARGE SCALE GENOMIC DNA]</scope>
    <source>
        <strain evidence="5 6">Tr1</strain>
    </source>
</reference>
<accession>A0A2K0UAG9</accession>
<comment type="similarity">
    <text evidence="2">Belongs to the plant acyltransferase family.</text>
</comment>
<gene>
    <name evidence="5" type="ORF">THARTR1_04959</name>
</gene>
<evidence type="ECO:0000256" key="3">
    <source>
        <dbReference type="ARBA" id="ARBA00022679"/>
    </source>
</evidence>
<proteinExistence type="inferred from homology"/>
<evidence type="ECO:0000256" key="4">
    <source>
        <dbReference type="ARBA" id="ARBA00023315"/>
    </source>
</evidence>
<dbReference type="InterPro" id="IPR051283">
    <property type="entry name" value="Sec_Metabolite_Acyltrans"/>
</dbReference>
<dbReference type="OrthoDB" id="21502at2759"/>
<evidence type="ECO:0000313" key="5">
    <source>
        <dbReference type="EMBL" id="PNP54754.1"/>
    </source>
</evidence>
<keyword evidence="4" id="KW-0012">Acyltransferase</keyword>
<evidence type="ECO:0008006" key="7">
    <source>
        <dbReference type="Google" id="ProtNLM"/>
    </source>
</evidence>
<dbReference type="Gene3D" id="3.30.559.10">
    <property type="entry name" value="Chloramphenicol acetyltransferase-like domain"/>
    <property type="match status" value="2"/>
</dbReference>
<sequence>MKLSQPERVSTDVVIPLHAIDDDEVFRSAVLDMTYLFNDVLDANKLHDSLWKLMTTSNWTKLGARLRNNIDGKLEYHIPAVFSKSRPPFAFTYEHIAAKAHNHPIASKFPSPTTCPSVVSTSADLQSLFRAPDTPTSIDEYLFSDRPQLSVRVVTFEDATLITVSWLHTLMDGMALRELYTHWIAVLEGREHDVRPLHGFDFDPLISLGTQPKEESVLSKWKVSAKEMLELQVRSSLQLRLPPIEETTGLICLPSQFIQGLKHQALEELAALNAEDSGSLFLSDGDIISAWWSQTLVGILKPSPHQLVAIRNSFSMRGCLSKDLLPEGLPYIANAIMGLYTILSVSDVLKKPLSFIASHIRKGTIQQTTREQVEAFAALIKESRKETGKRPIFGDSITIQLMFSNFGKAKFFDVDFSSAVTKEGSLAQKRPDPLGRPFYQHYEGHIPHFRNCYIFPILGKDHIGNFWLTGRLPLGAWDAVEELLCGS</sequence>
<comment type="caution">
    <text evidence="5">The sequence shown here is derived from an EMBL/GenBank/DDBJ whole genome shotgun (WGS) entry which is preliminary data.</text>
</comment>
<dbReference type="EMBL" id="MTYI01000058">
    <property type="protein sequence ID" value="PNP54754.1"/>
    <property type="molecule type" value="Genomic_DNA"/>
</dbReference>
<name>A0A2K0UAG9_TRIHA</name>
<dbReference type="GO" id="GO:0016746">
    <property type="term" value="F:acyltransferase activity"/>
    <property type="evidence" value="ECO:0007669"/>
    <property type="project" value="UniProtKB-KW"/>
</dbReference>
<dbReference type="AlphaFoldDB" id="A0A2K0UAG9"/>
<organism evidence="5 6">
    <name type="scientific">Trichoderma harzianum</name>
    <name type="common">Hypocrea lixii</name>
    <dbReference type="NCBI Taxonomy" id="5544"/>
    <lineage>
        <taxon>Eukaryota</taxon>
        <taxon>Fungi</taxon>
        <taxon>Dikarya</taxon>
        <taxon>Ascomycota</taxon>
        <taxon>Pezizomycotina</taxon>
        <taxon>Sordariomycetes</taxon>
        <taxon>Hypocreomycetidae</taxon>
        <taxon>Hypocreales</taxon>
        <taxon>Hypocreaceae</taxon>
        <taxon>Trichoderma</taxon>
    </lineage>
</organism>
<keyword evidence="3" id="KW-0808">Transferase</keyword>
<dbReference type="PANTHER" id="PTHR31896">
    <property type="entry name" value="FAMILY REGULATORY PROTEIN, PUTATIVE (AFU_ORTHOLOGUE AFUA_3G14730)-RELATED"/>
    <property type="match status" value="1"/>
</dbReference>
<evidence type="ECO:0000256" key="2">
    <source>
        <dbReference type="ARBA" id="ARBA00009861"/>
    </source>
</evidence>
<dbReference type="Pfam" id="PF02458">
    <property type="entry name" value="Transferase"/>
    <property type="match status" value="1"/>
</dbReference>
<dbReference type="Proteomes" id="UP000236290">
    <property type="component" value="Unassembled WGS sequence"/>
</dbReference>
<comment type="pathway">
    <text evidence="1">Secondary metabolite biosynthesis.</text>
</comment>
<dbReference type="PANTHER" id="PTHR31896:SF69">
    <property type="entry name" value="FAMILY REGULATORY PROTEIN, PUTATIVE (AFU_ORTHOLOGUE AFUA_3G14730)-RELATED"/>
    <property type="match status" value="1"/>
</dbReference>
<evidence type="ECO:0000256" key="1">
    <source>
        <dbReference type="ARBA" id="ARBA00005179"/>
    </source>
</evidence>
<protein>
    <recommendedName>
        <fullName evidence="7">LysR family regulatory protein</fullName>
    </recommendedName>
</protein>
<dbReference type="InterPro" id="IPR023213">
    <property type="entry name" value="CAT-like_dom_sf"/>
</dbReference>